<protein>
    <submittedName>
        <fullName evidence="3">Uncharacterized protein LOC112550207 isoform X2</fullName>
    </submittedName>
</protein>
<sequence>MPLEDAEYMIMRCISPSSGNSGLQPRAGTSLPPGSSSPDPPPADTQHAPGGGGCGAAHLPLQQHHREEDMAAPMTAGQ</sequence>
<keyword evidence="2" id="KW-1185">Reference proteome</keyword>
<dbReference type="Proteomes" id="UP000189705">
    <property type="component" value="Unplaced"/>
</dbReference>
<dbReference type="GeneID" id="112550207"/>
<name>A0A3Q0GIA3_ALLSI</name>
<evidence type="ECO:0000313" key="2">
    <source>
        <dbReference type="Proteomes" id="UP000189705"/>
    </source>
</evidence>
<dbReference type="RefSeq" id="XP_025059177.1">
    <property type="nucleotide sequence ID" value="XM_025203392.1"/>
</dbReference>
<reference evidence="3" key="1">
    <citation type="submission" date="2025-08" db="UniProtKB">
        <authorList>
            <consortium name="RefSeq"/>
        </authorList>
    </citation>
    <scope>IDENTIFICATION</scope>
</reference>
<gene>
    <name evidence="3" type="primary">LOC112550207</name>
</gene>
<dbReference type="AlphaFoldDB" id="A0A3Q0GIA3"/>
<evidence type="ECO:0000313" key="3">
    <source>
        <dbReference type="RefSeq" id="XP_025059177.1"/>
    </source>
</evidence>
<feature type="region of interest" description="Disordered" evidence="1">
    <location>
        <begin position="14"/>
        <end position="78"/>
    </location>
</feature>
<organism evidence="2 3">
    <name type="scientific">Alligator sinensis</name>
    <name type="common">Chinese alligator</name>
    <dbReference type="NCBI Taxonomy" id="38654"/>
    <lineage>
        <taxon>Eukaryota</taxon>
        <taxon>Metazoa</taxon>
        <taxon>Chordata</taxon>
        <taxon>Craniata</taxon>
        <taxon>Vertebrata</taxon>
        <taxon>Euteleostomi</taxon>
        <taxon>Archelosauria</taxon>
        <taxon>Archosauria</taxon>
        <taxon>Crocodylia</taxon>
        <taxon>Alligatoridae</taxon>
        <taxon>Alligatorinae</taxon>
        <taxon>Alligator</taxon>
    </lineage>
</organism>
<evidence type="ECO:0000256" key="1">
    <source>
        <dbReference type="SAM" id="MobiDB-lite"/>
    </source>
</evidence>
<accession>A0A3Q0GIA3</accession>
<proteinExistence type="predicted"/>